<keyword evidence="7" id="KW-1185">Reference proteome</keyword>
<evidence type="ECO:0000256" key="2">
    <source>
        <dbReference type="ARBA" id="ARBA00023015"/>
    </source>
</evidence>
<name>A0A918F7E6_9DEIO</name>
<evidence type="ECO:0000313" key="6">
    <source>
        <dbReference type="EMBL" id="GGR12421.1"/>
    </source>
</evidence>
<dbReference type="RefSeq" id="WP_189091002.1">
    <property type="nucleotide sequence ID" value="NZ_BMQL01000014.1"/>
</dbReference>
<dbReference type="InterPro" id="IPR037410">
    <property type="entry name" value="BudR_PBP2"/>
</dbReference>
<gene>
    <name evidence="6" type="ORF">GCM10008957_26650</name>
</gene>
<dbReference type="CDD" id="cd08451">
    <property type="entry name" value="PBP2_BudR"/>
    <property type="match status" value="1"/>
</dbReference>
<dbReference type="Gene3D" id="1.10.10.10">
    <property type="entry name" value="Winged helix-like DNA-binding domain superfamily/Winged helix DNA-binding domain"/>
    <property type="match status" value="1"/>
</dbReference>
<reference evidence="6" key="2">
    <citation type="submission" date="2020-09" db="EMBL/GenBank/DDBJ databases">
        <authorList>
            <person name="Sun Q."/>
            <person name="Ohkuma M."/>
        </authorList>
    </citation>
    <scope>NUCLEOTIDE SEQUENCE</scope>
    <source>
        <strain evidence="6">JCM 31311</strain>
    </source>
</reference>
<dbReference type="InterPro" id="IPR036390">
    <property type="entry name" value="WH_DNA-bd_sf"/>
</dbReference>
<keyword evidence="4" id="KW-0804">Transcription</keyword>
<dbReference type="Gene3D" id="3.40.190.10">
    <property type="entry name" value="Periplasmic binding protein-like II"/>
    <property type="match status" value="2"/>
</dbReference>
<accession>A0A918F7E6</accession>
<dbReference type="GO" id="GO:0032993">
    <property type="term" value="C:protein-DNA complex"/>
    <property type="evidence" value="ECO:0007669"/>
    <property type="project" value="TreeGrafter"/>
</dbReference>
<protein>
    <submittedName>
        <fullName evidence="6">Transcriptional regulator</fullName>
    </submittedName>
</protein>
<dbReference type="GO" id="GO:0003700">
    <property type="term" value="F:DNA-binding transcription factor activity"/>
    <property type="evidence" value="ECO:0007669"/>
    <property type="project" value="InterPro"/>
</dbReference>
<keyword evidence="3" id="KW-0238">DNA-binding</keyword>
<comment type="caution">
    <text evidence="6">The sequence shown here is derived from an EMBL/GenBank/DDBJ whole genome shotgun (WGS) entry which is preliminary data.</text>
</comment>
<dbReference type="PANTHER" id="PTHR30346:SF30">
    <property type="entry name" value="SMALL NEUTRAL PROTEASE REGULATORY PROTEIN"/>
    <property type="match status" value="1"/>
</dbReference>
<reference evidence="6" key="1">
    <citation type="journal article" date="2014" name="Int. J. Syst. Evol. Microbiol.">
        <title>Complete genome sequence of Corynebacterium casei LMG S-19264T (=DSM 44701T), isolated from a smear-ripened cheese.</title>
        <authorList>
            <consortium name="US DOE Joint Genome Institute (JGI-PGF)"/>
            <person name="Walter F."/>
            <person name="Albersmeier A."/>
            <person name="Kalinowski J."/>
            <person name="Ruckert C."/>
        </authorList>
    </citation>
    <scope>NUCLEOTIDE SEQUENCE</scope>
    <source>
        <strain evidence="6">JCM 31311</strain>
    </source>
</reference>
<dbReference type="SUPFAM" id="SSF53850">
    <property type="entry name" value="Periplasmic binding protein-like II"/>
    <property type="match status" value="1"/>
</dbReference>
<evidence type="ECO:0000256" key="1">
    <source>
        <dbReference type="ARBA" id="ARBA00009437"/>
    </source>
</evidence>
<dbReference type="SUPFAM" id="SSF46785">
    <property type="entry name" value="Winged helix' DNA-binding domain"/>
    <property type="match status" value="1"/>
</dbReference>
<dbReference type="PRINTS" id="PR00039">
    <property type="entry name" value="HTHLYSR"/>
</dbReference>
<sequence length="305" mass="33515">MELRHIRYFLGVAEEGNVTRAAERLGIQQPPLSQQIRDLEREVGAALFHRTSRGVELTEAGRAFRRGIEGIPALVERAVRETQYAARGETGTLRVGFTGAAGIDPAVQQMIRRFRRRSPQVRLTLTEKNTTNLIDDLREHVLDAAFVRATPEHGQEFQVTEVASSTLVAVLPEDHPAVAYQELAVAQLKDDPFILTPRSVGPTLYDTVIAVCRDAGFEPIAGQTAPQMMSVVSLVAAGLGVSLVPAAMRHLHLQGCTYRDLRGGGPRIVLSLVSHRNERSVVVRNFLTLPHTSQTPDPAEQGQER</sequence>
<evidence type="ECO:0000313" key="7">
    <source>
        <dbReference type="Proteomes" id="UP000603865"/>
    </source>
</evidence>
<comment type="similarity">
    <text evidence="1">Belongs to the LysR transcriptional regulatory family.</text>
</comment>
<dbReference type="InterPro" id="IPR000847">
    <property type="entry name" value="LysR_HTH_N"/>
</dbReference>
<proteinExistence type="inferred from homology"/>
<evidence type="ECO:0000259" key="5">
    <source>
        <dbReference type="PROSITE" id="PS50931"/>
    </source>
</evidence>
<dbReference type="EMBL" id="BMQL01000014">
    <property type="protein sequence ID" value="GGR12421.1"/>
    <property type="molecule type" value="Genomic_DNA"/>
</dbReference>
<evidence type="ECO:0000256" key="3">
    <source>
        <dbReference type="ARBA" id="ARBA00023125"/>
    </source>
</evidence>
<dbReference type="Pfam" id="PF00126">
    <property type="entry name" value="HTH_1"/>
    <property type="match status" value="1"/>
</dbReference>
<dbReference type="FunFam" id="1.10.10.10:FF:000001">
    <property type="entry name" value="LysR family transcriptional regulator"/>
    <property type="match status" value="1"/>
</dbReference>
<keyword evidence="2" id="KW-0805">Transcription regulation</keyword>
<dbReference type="Proteomes" id="UP000603865">
    <property type="component" value="Unassembled WGS sequence"/>
</dbReference>
<dbReference type="PANTHER" id="PTHR30346">
    <property type="entry name" value="TRANSCRIPTIONAL DUAL REGULATOR HCAR-RELATED"/>
    <property type="match status" value="1"/>
</dbReference>
<dbReference type="AlphaFoldDB" id="A0A918F7E6"/>
<feature type="domain" description="HTH lysR-type" evidence="5">
    <location>
        <begin position="1"/>
        <end position="58"/>
    </location>
</feature>
<dbReference type="GO" id="GO:0003677">
    <property type="term" value="F:DNA binding"/>
    <property type="evidence" value="ECO:0007669"/>
    <property type="project" value="UniProtKB-KW"/>
</dbReference>
<dbReference type="InterPro" id="IPR036388">
    <property type="entry name" value="WH-like_DNA-bd_sf"/>
</dbReference>
<evidence type="ECO:0000256" key="4">
    <source>
        <dbReference type="ARBA" id="ARBA00023163"/>
    </source>
</evidence>
<dbReference type="InterPro" id="IPR005119">
    <property type="entry name" value="LysR_subst-bd"/>
</dbReference>
<dbReference type="PROSITE" id="PS50931">
    <property type="entry name" value="HTH_LYSR"/>
    <property type="match status" value="1"/>
</dbReference>
<dbReference type="Pfam" id="PF03466">
    <property type="entry name" value="LysR_substrate"/>
    <property type="match status" value="1"/>
</dbReference>
<organism evidence="6 7">
    <name type="scientific">Deinococcus ruber</name>
    <dbReference type="NCBI Taxonomy" id="1848197"/>
    <lineage>
        <taxon>Bacteria</taxon>
        <taxon>Thermotogati</taxon>
        <taxon>Deinococcota</taxon>
        <taxon>Deinococci</taxon>
        <taxon>Deinococcales</taxon>
        <taxon>Deinococcaceae</taxon>
        <taxon>Deinococcus</taxon>
    </lineage>
</organism>